<accession>A0A0C1UPL2</accession>
<organism evidence="2 4">
    <name type="scientific">Methylacidiphilum kamchatkense Kam1</name>
    <dbReference type="NCBI Taxonomy" id="1202785"/>
    <lineage>
        <taxon>Bacteria</taxon>
        <taxon>Pseudomonadati</taxon>
        <taxon>Verrucomicrobiota</taxon>
        <taxon>Methylacidiphilae</taxon>
        <taxon>Methylacidiphilales</taxon>
        <taxon>Methylacidiphilaceae</taxon>
        <taxon>Methylacidiphilum (ex Ratnadevi et al. 2023)</taxon>
    </lineage>
</organism>
<dbReference type="Proteomes" id="UP000031594">
    <property type="component" value="Unassembled WGS sequence"/>
</dbReference>
<evidence type="ECO:0000313" key="1">
    <source>
        <dbReference type="EMBL" id="KIE58334.1"/>
    </source>
</evidence>
<evidence type="ECO:0000313" key="2">
    <source>
        <dbReference type="EMBL" id="QDQ42260.1"/>
    </source>
</evidence>
<dbReference type="EMBL" id="JQNX01000005">
    <property type="protein sequence ID" value="KIE58334.1"/>
    <property type="molecule type" value="Genomic_DNA"/>
</dbReference>
<dbReference type="AlphaFoldDB" id="A0A0C1UPL2"/>
<dbReference type="RefSeq" id="WP_012463350.1">
    <property type="nucleotide sequence ID" value="NZ_CP037899.1"/>
</dbReference>
<name>A0A0C1UPL2_9BACT</name>
<sequence length="67" mass="7606">MAYQVVSKKSGKTYYLHSREQVLRNGHKVTLYYFSTQIGDGALDALPNGYVVTESERTGLPILKKKR</sequence>
<dbReference type="OrthoDB" id="9800767at2"/>
<evidence type="ECO:0000313" key="3">
    <source>
        <dbReference type="Proteomes" id="UP000031594"/>
    </source>
</evidence>
<dbReference type="KEGG" id="mkc:kam1_1029"/>
<protein>
    <submittedName>
        <fullName evidence="2">Uncharacterized protein</fullName>
    </submittedName>
</protein>
<dbReference type="STRING" id="1202785.A946_07540"/>
<reference evidence="2" key="2">
    <citation type="journal article" date="2019" name="BMC Genomics">
        <title>Complete genome sequence analysis of the thermoacidophilic verrucomicrobial methanotroph 'Candidatus Methylacidiphilum kamchatkense' strain Kam1 and comparison with its closest relatives.</title>
        <authorList>
            <person name="Kruse T."/>
            <person name="Ratnadevi C.M."/>
            <person name="Erikstad H.A."/>
            <person name="Birkeland N.K."/>
        </authorList>
    </citation>
    <scope>NUCLEOTIDE SEQUENCE</scope>
    <source>
        <strain evidence="2">Kam1</strain>
    </source>
</reference>
<reference evidence="1 3" key="1">
    <citation type="submission" date="2014-08" db="EMBL/GenBank/DDBJ databases">
        <title>Methylacidiphilum kamchatkense strain Kam1 draft genome sequence.</title>
        <authorList>
            <person name="Birkeland N.-K."/>
            <person name="Erikstad H.A."/>
        </authorList>
    </citation>
    <scope>NUCLEOTIDE SEQUENCE [LARGE SCALE GENOMIC DNA]</scope>
    <source>
        <strain evidence="1 3">Kam1</strain>
    </source>
</reference>
<evidence type="ECO:0000313" key="4">
    <source>
        <dbReference type="Proteomes" id="UP000315925"/>
    </source>
</evidence>
<proteinExistence type="predicted"/>
<keyword evidence="3" id="KW-1185">Reference proteome</keyword>
<gene>
    <name evidence="1" type="ORF">A946_07540</name>
    <name evidence="2" type="ORF">kam1_1029</name>
</gene>
<reference evidence="4" key="3">
    <citation type="submission" date="2019-03" db="EMBL/GenBank/DDBJ databases">
        <title>Complete genome of Methylacidiphilum kamchatkense Kam1.</title>
        <authorList>
            <person name="Kruse T."/>
            <person name="Murarilal Ratnadevi C."/>
            <person name="Erikstad H.-A."/>
            <person name="Birkeland N.-K."/>
        </authorList>
    </citation>
    <scope>NUCLEOTIDE SEQUENCE [LARGE SCALE GENOMIC DNA]</scope>
    <source>
        <strain evidence="4">kam1</strain>
    </source>
</reference>
<dbReference type="EMBL" id="CP037899">
    <property type="protein sequence ID" value="QDQ42260.1"/>
    <property type="molecule type" value="Genomic_DNA"/>
</dbReference>
<dbReference type="Proteomes" id="UP000315925">
    <property type="component" value="Chromosome"/>
</dbReference>